<proteinExistence type="predicted"/>
<dbReference type="SUPFAM" id="SSF52540">
    <property type="entry name" value="P-loop containing nucleoside triphosphate hydrolases"/>
    <property type="match status" value="2"/>
</dbReference>
<protein>
    <submittedName>
        <fullName evidence="3">MobF family relaxase</fullName>
    </submittedName>
</protein>
<dbReference type="Pfam" id="PF08751">
    <property type="entry name" value="TrwC"/>
    <property type="match status" value="1"/>
</dbReference>
<dbReference type="NCBIfam" id="NF041492">
    <property type="entry name" value="MobF"/>
    <property type="match status" value="1"/>
</dbReference>
<organism evidence="3 4">
    <name type="scientific">Fulvimarina uroteuthidis</name>
    <dbReference type="NCBI Taxonomy" id="3098149"/>
    <lineage>
        <taxon>Bacteria</taxon>
        <taxon>Pseudomonadati</taxon>
        <taxon>Pseudomonadota</taxon>
        <taxon>Alphaproteobacteria</taxon>
        <taxon>Hyphomicrobiales</taxon>
        <taxon>Aurantimonadaceae</taxon>
        <taxon>Fulvimarina</taxon>
    </lineage>
</organism>
<dbReference type="Gene3D" id="2.30.30.940">
    <property type="match status" value="1"/>
</dbReference>
<sequence length="903" mass="99203">MVATISAGTTATYYISQSRYYLGGQEPRGRWIAIGEGIELSGDGLEVVDRDFELLHAGLNTNGKPLVTNDGGRLDHVGGYDMTFSAPKSMSVLYALADESLRTKLEEIQADAVDEAFTILNQEAAFYRRGKGGHLIERTCLMAAGFQHSDARPALHEDGSVFADCALHTHLVILNLAQRDDATYSRLDGRQLFAWKMACGAVYHHRLYIGLWMSGFKIEVTGTNGIFEIAGVPADLCRYFSARRHEIEDEMAAVGLKTHQAPALAAAKALTTRRGKETEQTLDRHALWREKAASLGFEPQQIVEQALENQDFYIPIPDRIVTETVNNVLHDLTARESTFGRRHLYASVASAMVGMVTSRTVEEEIERLEAEGLALGVGRDLWAHPIYSTPEMILLEQDLFDRAQRLALAEVHAPRSEGLDNYCRHAGLNEEQEQAARLACSSKGIVIVEGAPGVGKTTLLAPATKAWQDAGWRVIGASTAWKIAHQLRDDLGIEAKAIDSWLVGAENGKPFLVDRTLLVIDEAGLLTSRQMSRILENVETARMAGHEVAVRMVGDRKQLQPIGGPGLNIVSQAIGTQRVDTIVRQHEAWLRDVVTAFGDGKALPALEKLYEQGCLHGCTGPVATLKTLVDAWDIYRRAEPLGTALLIAKTNKQVLALNHAVRERLRSEGVLASDDAIILDAVNPSGTDHKLALAAGDRVRFMSRNDALGIINGTLGEVVSVEETGDDRTHIKVRLGDCTIGFSPGDIADEKGRLQMVHAYATTCYGSQGLTTDRAFILTDVTMDRHDIHVAVSRSRYRADLFIDEKALETRAKAARLLSNRERAVESKERLETLANALGRSGMKRSTLDFLKTSSSQSFARILNENAPVVTTVPLSELPPMQAQEQKPEHNKLRQRNRGLSLE</sequence>
<keyword evidence="4" id="KW-1185">Reference proteome</keyword>
<dbReference type="InterPro" id="IPR027417">
    <property type="entry name" value="P-loop_NTPase"/>
</dbReference>
<comment type="caution">
    <text evidence="3">The sequence shown here is derived from an EMBL/GenBank/DDBJ whole genome shotgun (WGS) entry which is preliminary data.</text>
</comment>
<dbReference type="Gene3D" id="3.40.50.300">
    <property type="entry name" value="P-loop containing nucleotide triphosphate hydrolases"/>
    <property type="match status" value="2"/>
</dbReference>
<dbReference type="Proteomes" id="UP001294412">
    <property type="component" value="Unassembled WGS sequence"/>
</dbReference>
<dbReference type="RefSeq" id="WP_322189214.1">
    <property type="nucleotide sequence ID" value="NZ_JAXLPB010000010.1"/>
</dbReference>
<gene>
    <name evidence="3" type="primary">mobF</name>
    <name evidence="3" type="ORF">U0C82_18340</name>
</gene>
<dbReference type="SUPFAM" id="SSF55464">
    <property type="entry name" value="Origin of replication-binding domain, RBD-like"/>
    <property type="match status" value="1"/>
</dbReference>
<dbReference type="EMBL" id="JAXLPB010000010">
    <property type="protein sequence ID" value="MDY8111086.1"/>
    <property type="molecule type" value="Genomic_DNA"/>
</dbReference>
<dbReference type="Pfam" id="PF13604">
    <property type="entry name" value="AAA_30"/>
    <property type="match status" value="1"/>
</dbReference>
<dbReference type="InterPro" id="IPR014862">
    <property type="entry name" value="TrwC"/>
</dbReference>
<reference evidence="3 4" key="1">
    <citation type="submission" date="2023-12" db="EMBL/GenBank/DDBJ databases">
        <title>Description of Novel Strain Fulvimarina sp. 2208YS6-2-32 isolated from Uroteuthis (Photololigo) edulis.</title>
        <authorList>
            <person name="Park J.-S."/>
        </authorList>
    </citation>
    <scope>NUCLEOTIDE SEQUENCE [LARGE SCALE GENOMIC DNA]</scope>
    <source>
        <strain evidence="3 4">2208YS6-2-32</strain>
    </source>
</reference>
<feature type="region of interest" description="Disordered" evidence="1">
    <location>
        <begin position="881"/>
        <end position="903"/>
    </location>
</feature>
<evidence type="ECO:0000256" key="1">
    <source>
        <dbReference type="SAM" id="MobiDB-lite"/>
    </source>
</evidence>
<evidence type="ECO:0000313" key="4">
    <source>
        <dbReference type="Proteomes" id="UP001294412"/>
    </source>
</evidence>
<accession>A0ABU5I773</accession>
<evidence type="ECO:0000259" key="2">
    <source>
        <dbReference type="Pfam" id="PF08751"/>
    </source>
</evidence>
<dbReference type="CDD" id="cd18809">
    <property type="entry name" value="SF1_C_RecD"/>
    <property type="match status" value="1"/>
</dbReference>
<evidence type="ECO:0000313" key="3">
    <source>
        <dbReference type="EMBL" id="MDY8111086.1"/>
    </source>
</evidence>
<feature type="domain" description="TrwC relaxase" evidence="2">
    <location>
        <begin position="8"/>
        <end position="294"/>
    </location>
</feature>
<name>A0ABU5I773_9HYPH</name>